<proteinExistence type="predicted"/>
<dbReference type="STRING" id="53326.A0A016UBG0"/>
<gene>
    <name evidence="1" type="primary">Acey_s0047.g1509</name>
    <name evidence="1" type="ORF">Y032_0047g1509</name>
</gene>
<comment type="caution">
    <text evidence="1">The sequence shown here is derived from an EMBL/GenBank/DDBJ whole genome shotgun (WGS) entry which is preliminary data.</text>
</comment>
<keyword evidence="2" id="KW-1185">Reference proteome</keyword>
<organism evidence="1 2">
    <name type="scientific">Ancylostoma ceylanicum</name>
    <dbReference type="NCBI Taxonomy" id="53326"/>
    <lineage>
        <taxon>Eukaryota</taxon>
        <taxon>Metazoa</taxon>
        <taxon>Ecdysozoa</taxon>
        <taxon>Nematoda</taxon>
        <taxon>Chromadorea</taxon>
        <taxon>Rhabditida</taxon>
        <taxon>Rhabditina</taxon>
        <taxon>Rhabditomorpha</taxon>
        <taxon>Strongyloidea</taxon>
        <taxon>Ancylostomatidae</taxon>
        <taxon>Ancylostomatinae</taxon>
        <taxon>Ancylostoma</taxon>
    </lineage>
</organism>
<dbReference type="OrthoDB" id="10055660at2759"/>
<dbReference type="Proteomes" id="UP000024635">
    <property type="component" value="Unassembled WGS sequence"/>
</dbReference>
<dbReference type="EMBL" id="JARK01001383">
    <property type="protein sequence ID" value="EYC12490.1"/>
    <property type="molecule type" value="Genomic_DNA"/>
</dbReference>
<sequence length="165" mass="19003">MFGVYINVEYCNSVKSIKYICKYVNKGSDLVVLRLEDENGALDEIMQYLTGRCATTNEGVRRIVCFSIHGHHPPVVHFSVHPENGQRVYFAADNAQEREANPPNTALMAFFLLCQQDPFAQTLLYPEVPKYYTWNASRKVTPNETSRTHRRARRTLISERAIFQT</sequence>
<accession>A0A016UBG0</accession>
<protein>
    <submittedName>
        <fullName evidence="1">Uncharacterized protein</fullName>
    </submittedName>
</protein>
<dbReference type="AlphaFoldDB" id="A0A016UBG0"/>
<reference evidence="2" key="1">
    <citation type="journal article" date="2015" name="Nat. Genet.">
        <title>The genome and transcriptome of the zoonotic hookworm Ancylostoma ceylanicum identify infection-specific gene families.</title>
        <authorList>
            <person name="Schwarz E.M."/>
            <person name="Hu Y."/>
            <person name="Antoshechkin I."/>
            <person name="Miller M.M."/>
            <person name="Sternberg P.W."/>
            <person name="Aroian R.V."/>
        </authorList>
    </citation>
    <scope>NUCLEOTIDE SEQUENCE</scope>
    <source>
        <strain evidence="2">HY135</strain>
    </source>
</reference>
<name>A0A016UBG0_9BILA</name>
<evidence type="ECO:0000313" key="1">
    <source>
        <dbReference type="EMBL" id="EYC12490.1"/>
    </source>
</evidence>
<evidence type="ECO:0000313" key="2">
    <source>
        <dbReference type="Proteomes" id="UP000024635"/>
    </source>
</evidence>